<dbReference type="KEGG" id="rci:RCIX297"/>
<accession>Q0W783</accession>
<dbReference type="GeneID" id="5145202"/>
<name>Q0W783_METAR</name>
<proteinExistence type="predicted"/>
<feature type="compositionally biased region" description="Basic residues" evidence="1">
    <location>
        <begin position="60"/>
        <end position="74"/>
    </location>
</feature>
<sequence length="163" mass="17659">MEDIAAAALQLCAERGADTEEVRRKSHIHTSFIPLKTKESVMKIKAAQKSSSSQAEPVRRPAHGTHRKPQHPPARKPAPAAQAGRSEDVQAKRKPSQAPHSSQPAQRKVQQASQAGGQPGGRKRGSGVVQAQKNQQPGRNQGDRSQKHPGTQSRSGGERRKNR</sequence>
<dbReference type="Proteomes" id="UP000000663">
    <property type="component" value="Chromosome"/>
</dbReference>
<evidence type="ECO:0000256" key="1">
    <source>
        <dbReference type="SAM" id="MobiDB-lite"/>
    </source>
</evidence>
<feature type="compositionally biased region" description="Polar residues" evidence="1">
    <location>
        <begin position="98"/>
        <end position="109"/>
    </location>
</feature>
<organism evidence="2 3">
    <name type="scientific">Methanocella arvoryzae (strain DSM 22066 / NBRC 105507 / MRE50)</name>
    <dbReference type="NCBI Taxonomy" id="351160"/>
    <lineage>
        <taxon>Archaea</taxon>
        <taxon>Methanobacteriati</taxon>
        <taxon>Methanobacteriota</taxon>
        <taxon>Stenosarchaea group</taxon>
        <taxon>Methanomicrobia</taxon>
        <taxon>Methanocellales</taxon>
        <taxon>Methanocellaceae</taxon>
        <taxon>Methanocella</taxon>
    </lineage>
</organism>
<evidence type="ECO:0000313" key="2">
    <source>
        <dbReference type="EMBL" id="CAJ35760.1"/>
    </source>
</evidence>
<dbReference type="AlphaFoldDB" id="Q0W783"/>
<dbReference type="EMBL" id="AM114193">
    <property type="protein sequence ID" value="CAJ35760.1"/>
    <property type="molecule type" value="Genomic_DNA"/>
</dbReference>
<dbReference type="RefSeq" id="WP_012036739.1">
    <property type="nucleotide sequence ID" value="NC_009464.1"/>
</dbReference>
<feature type="compositionally biased region" description="Polar residues" evidence="1">
    <location>
        <begin position="129"/>
        <end position="139"/>
    </location>
</feature>
<feature type="region of interest" description="Disordered" evidence="1">
    <location>
        <begin position="36"/>
        <end position="163"/>
    </location>
</feature>
<evidence type="ECO:0000313" key="3">
    <source>
        <dbReference type="Proteomes" id="UP000000663"/>
    </source>
</evidence>
<keyword evidence="3" id="KW-1185">Reference proteome</keyword>
<protein>
    <submittedName>
        <fullName evidence="2">Uncharacterized protein</fullName>
    </submittedName>
</protein>
<reference evidence="2 3" key="1">
    <citation type="journal article" date="2006" name="Science">
        <title>Genome of rice cluster I archaea -- the key methane producers in the rice rhizosphere.</title>
        <authorList>
            <person name="Erkel C."/>
            <person name="Kube M."/>
            <person name="Reinhardt R."/>
            <person name="Liesack W."/>
        </authorList>
    </citation>
    <scope>NUCLEOTIDE SEQUENCE [LARGE SCALE GENOMIC DNA]</scope>
    <source>
        <strain evidence="3">DSM 22066 / NBRC 105507 / MRE50</strain>
    </source>
</reference>
<feature type="compositionally biased region" description="Low complexity" evidence="1">
    <location>
        <begin position="45"/>
        <end position="55"/>
    </location>
</feature>
<gene>
    <name evidence="2" type="ORF">RCIX297</name>
</gene>